<keyword evidence="3 8" id="KW-0732">Signal</keyword>
<dbReference type="SMART" id="SM00321">
    <property type="entry name" value="WSC"/>
    <property type="match status" value="3"/>
</dbReference>
<dbReference type="PANTHER" id="PTHR24269:SF25">
    <property type="entry name" value="WSC DOMAIN-CONTAINING PROTEIN"/>
    <property type="match status" value="1"/>
</dbReference>
<dbReference type="InterPro" id="IPR002889">
    <property type="entry name" value="WSC_carb-bd"/>
</dbReference>
<dbReference type="Proteomes" id="UP000288725">
    <property type="component" value="Unassembled WGS sequence"/>
</dbReference>
<proteinExistence type="predicted"/>
<reference evidence="10 11" key="1">
    <citation type="submission" date="2018-12" db="EMBL/GenBank/DDBJ databases">
        <title>Genome of Verticillium dahliae isolate Getta Getta.</title>
        <authorList>
            <person name="Gardiner D.M."/>
        </authorList>
    </citation>
    <scope>NUCLEOTIDE SEQUENCE [LARGE SCALE GENOMIC DNA]</scope>
    <source>
        <strain evidence="10 11">Getta Getta</strain>
    </source>
</reference>
<feature type="compositionally biased region" description="Low complexity" evidence="7">
    <location>
        <begin position="1337"/>
        <end position="1354"/>
    </location>
</feature>
<gene>
    <name evidence="10" type="ORF">VDGE_02920</name>
</gene>
<accession>A0A444RRM5</accession>
<feature type="domain" description="WSC" evidence="9">
    <location>
        <begin position="926"/>
        <end position="1028"/>
    </location>
</feature>
<feature type="compositionally biased region" description="Low complexity" evidence="7">
    <location>
        <begin position="1084"/>
        <end position="1117"/>
    </location>
</feature>
<evidence type="ECO:0000256" key="8">
    <source>
        <dbReference type="SAM" id="SignalP"/>
    </source>
</evidence>
<evidence type="ECO:0000256" key="1">
    <source>
        <dbReference type="ARBA" id="ARBA00004167"/>
    </source>
</evidence>
<feature type="region of interest" description="Disordered" evidence="7">
    <location>
        <begin position="1084"/>
        <end position="1123"/>
    </location>
</feature>
<dbReference type="Pfam" id="PF01822">
    <property type="entry name" value="WSC"/>
    <property type="match status" value="3"/>
</dbReference>
<organism evidence="10 11">
    <name type="scientific">Verticillium dahliae</name>
    <name type="common">Verticillium wilt</name>
    <dbReference type="NCBI Taxonomy" id="27337"/>
    <lineage>
        <taxon>Eukaryota</taxon>
        <taxon>Fungi</taxon>
        <taxon>Dikarya</taxon>
        <taxon>Ascomycota</taxon>
        <taxon>Pezizomycotina</taxon>
        <taxon>Sordariomycetes</taxon>
        <taxon>Hypocreomycetidae</taxon>
        <taxon>Glomerellales</taxon>
        <taxon>Plectosphaerellaceae</taxon>
        <taxon>Verticillium</taxon>
    </lineage>
</organism>
<dbReference type="PANTHER" id="PTHR24269">
    <property type="entry name" value="KREMEN PROTEIN"/>
    <property type="match status" value="1"/>
</dbReference>
<evidence type="ECO:0000313" key="11">
    <source>
        <dbReference type="Proteomes" id="UP000288725"/>
    </source>
</evidence>
<comment type="caution">
    <text evidence="10">The sequence shown here is derived from an EMBL/GenBank/DDBJ whole genome shotgun (WGS) entry which is preliminary data.</text>
</comment>
<dbReference type="GO" id="GO:0005886">
    <property type="term" value="C:plasma membrane"/>
    <property type="evidence" value="ECO:0007669"/>
    <property type="project" value="TreeGrafter"/>
</dbReference>
<keyword evidence="4" id="KW-1133">Transmembrane helix</keyword>
<evidence type="ECO:0000313" key="10">
    <source>
        <dbReference type="EMBL" id="RXG43852.1"/>
    </source>
</evidence>
<keyword evidence="5" id="KW-0472">Membrane</keyword>
<evidence type="ECO:0000256" key="5">
    <source>
        <dbReference type="ARBA" id="ARBA00023136"/>
    </source>
</evidence>
<feature type="domain" description="WSC" evidence="9">
    <location>
        <begin position="1542"/>
        <end position="1662"/>
    </location>
</feature>
<name>A0A444RRM5_VERDA</name>
<feature type="compositionally biased region" description="Low complexity" evidence="7">
    <location>
        <begin position="1457"/>
        <end position="1488"/>
    </location>
</feature>
<keyword evidence="6" id="KW-0325">Glycoprotein</keyword>
<evidence type="ECO:0000256" key="4">
    <source>
        <dbReference type="ARBA" id="ARBA00022989"/>
    </source>
</evidence>
<evidence type="ECO:0000259" key="9">
    <source>
        <dbReference type="PROSITE" id="PS51212"/>
    </source>
</evidence>
<sequence length="1684" mass="174319">MRWVLGLLTAALPALVTSKAPTDSTQDVDVSQSGYLPNHNLNPNTVTSGFRNLWEWQAEDTQELFLAKPLVYTPPGGSELLITSSEKNNVRIFDAKTGSLIRIRQLQAPFNRDDANCGDIPNWIGITGTPIIDTATGIMYVFSKGYRDGFTSGQINGVYKMYALQLPSLEDVPGFPTLIDGANADNDPARYIIGGVALQRPALSDVNGHIVAGFGSHCGRGNYTGYLVAVSKQPGVGVTSMWATESAPGAPTPQPLDITVENGGKAGIWQGGVGHAVIGSSVFFVAANGQGKHNGNVPASGRSPCSTLSHSTVRMELSPEGKWRQVDYFQPYDYSGLNAGDRDVGSSGLALLDGSVFRGAGVDRMGIIAGKEGRAYLLNVNDLGGFRNGPGAGDNTIQTIELGGAVYGAFGSYPHEGGYIYSATIGGPMKAFRLGHDAAGKPVFSLAGQSAWTATASRIGLGQVTVTSDNGQPGTGIVWVTDMTLGLVAFRAIPENGVLVPIQLPSGLRGANKFQRPVFGDGRVYYQATTNRLYCLGTSVNQAITCSDVDFGTVELGSATSATVSCTAQTSVTTITGCSVSSPSFICNNSTLPKGAISAGTSFTFGVTWDLENNAAGVFPGYVSGSLTLGVTAPAQFAAVSIISLEGTVVNRGPFLHSPSTSVPLGTVVLRQDGLTTLSASAVLANVGNSSLTIEGLAFQTAGGAYNNVSGPSDLGSGFSSTAFPVIGSKIDAGAETSLGFLFDAGAVNLEVGAYTSTVTVWSDGGVLTFELTATVASPPVVAFEVADGQGGWNSLSPHYSVPFGDVTTGGSAEIHIRVCNRGGSPMTVTISKAPDSEQLRALNPDHELGEGLQIRADDCAIGTVGVRAGPIQPNTPALNIRGTWTLTTNGLDPNTGEDAGLKDILFTARIVPRQLGPVLENGEARYQYVGCFADTRMGRNLQTQVNNGAQQLTNTIQQCTQLCRDRGFIFSGMQYRRECWCGGPPQNIRYPQTYTDPAENRCTFGCMGDETQACGGDGGHMSLYADVTAFDIAAFLESIGQGTTPGTTTTTVATTTAVTTAVTTAATSTTVVTTSTSVVVTSAATSGEPESSAEPVSSAAPDTTTSSAATPTGASPLNPNQPALVNNEWEYAGCFSDLVNNVRTLGASQTASDDMTLEKCGAFCSGNGNPHNYFGLTYGRECFCGWTLDEAALRAPESDCSSACIGSSTGLCGGWRKLSVFRNIEVHTPPAGPEHVQQVLDYQWEGCQTEATTGRALSGKSFASDTLSVDSCAAFCAIDNFLYMGVEYGRECYCGNTINAGSVPAAVTQCSTLCKGNSLQYCGAGSRLDLYRLEPGSGSSSTAVASPTTVPATSEPPSVPSTTEVASTVTSNVISSEAPVSSAEPTSSELPVSSEEPISAEPSVTSIAAVSSDTPSSSEVAASSVAAVSSEAPASSQVPTSSAAVSSLEAISSIEPSASSEPVSSEASAPSQVVSSVEESSTVQSSIPESSIIAKSSTVVDVPTSSFLSVPSVSASTSASSLFTSTIESSSSGPTATPTNGYYYVGCFQDTSSGHALPHLLSNRSVTPELCFDFARQRASNAPTPTAAPAYVFIEYHHECYAGNTFDFKGSAVTSLIGTRACTNYCYGSVLTYTTSGTTTVTTKTDNRCGGPKMFDLYATTLPVDFPTTGGPLTTKVTGTPRP</sequence>
<keyword evidence="2" id="KW-0812">Transmembrane</keyword>
<feature type="region of interest" description="Disordered" evidence="7">
    <location>
        <begin position="1337"/>
        <end position="1412"/>
    </location>
</feature>
<evidence type="ECO:0000256" key="7">
    <source>
        <dbReference type="SAM" id="MobiDB-lite"/>
    </source>
</evidence>
<evidence type="ECO:0000256" key="3">
    <source>
        <dbReference type="ARBA" id="ARBA00022729"/>
    </source>
</evidence>
<evidence type="ECO:0000256" key="6">
    <source>
        <dbReference type="ARBA" id="ARBA00023180"/>
    </source>
</evidence>
<protein>
    <recommendedName>
        <fullName evidence="9">WSC domain-containing protein</fullName>
    </recommendedName>
</protein>
<dbReference type="InterPro" id="IPR051836">
    <property type="entry name" value="Kremen_rcpt"/>
</dbReference>
<feature type="domain" description="WSC" evidence="9">
    <location>
        <begin position="1242"/>
        <end position="1335"/>
    </location>
</feature>
<feature type="compositionally biased region" description="Polar residues" evidence="7">
    <location>
        <begin position="1361"/>
        <end position="1392"/>
    </location>
</feature>
<comment type="subcellular location">
    <subcellularLocation>
        <location evidence="1">Membrane</location>
        <topology evidence="1">Single-pass membrane protein</topology>
    </subcellularLocation>
</comment>
<feature type="region of interest" description="Disordered" evidence="7">
    <location>
        <begin position="1457"/>
        <end position="1489"/>
    </location>
</feature>
<dbReference type="PROSITE" id="PS51212">
    <property type="entry name" value="WSC"/>
    <property type="match status" value="4"/>
</dbReference>
<evidence type="ECO:0000256" key="2">
    <source>
        <dbReference type="ARBA" id="ARBA00022692"/>
    </source>
</evidence>
<feature type="chain" id="PRO_5019280683" description="WSC domain-containing protein" evidence="8">
    <location>
        <begin position="19"/>
        <end position="1684"/>
    </location>
</feature>
<dbReference type="EMBL" id="RSDZ01000099">
    <property type="protein sequence ID" value="RXG43852.1"/>
    <property type="molecule type" value="Genomic_DNA"/>
</dbReference>
<feature type="domain" description="WSC" evidence="9">
    <location>
        <begin position="1129"/>
        <end position="1225"/>
    </location>
</feature>
<feature type="signal peptide" evidence="8">
    <location>
        <begin position="1"/>
        <end position="18"/>
    </location>
</feature>